<dbReference type="GeneID" id="19881891"/>
<name>L2GLR3_VITCO</name>
<protein>
    <submittedName>
        <fullName evidence="2">Uncharacterized protein</fullName>
    </submittedName>
</protein>
<dbReference type="AlphaFoldDB" id="L2GLR3"/>
<organism evidence="2 3">
    <name type="scientific">Vittaforma corneae (strain ATCC 50505)</name>
    <name type="common">Microsporidian parasite</name>
    <name type="synonym">Nosema corneum</name>
    <dbReference type="NCBI Taxonomy" id="993615"/>
    <lineage>
        <taxon>Eukaryota</taxon>
        <taxon>Fungi</taxon>
        <taxon>Fungi incertae sedis</taxon>
        <taxon>Microsporidia</taxon>
        <taxon>Nosematidae</taxon>
        <taxon>Vittaforma</taxon>
    </lineage>
</organism>
<dbReference type="HOGENOM" id="CLU_1262392_0_0_1"/>
<gene>
    <name evidence="2" type="ORF">VICG_01180</name>
</gene>
<reference evidence="3" key="1">
    <citation type="submission" date="2011-05" db="EMBL/GenBank/DDBJ databases">
        <title>The genome sequence of Vittaforma corneae strain ATCC 50505.</title>
        <authorList>
            <consortium name="The Broad Institute Genome Sequencing Platform"/>
            <person name="Cuomo C."/>
            <person name="Didier E."/>
            <person name="Bowers L."/>
            <person name="Young S.K."/>
            <person name="Zeng Q."/>
            <person name="Gargeya S."/>
            <person name="Fitzgerald M."/>
            <person name="Haas B."/>
            <person name="Abouelleil A."/>
            <person name="Alvarado L."/>
            <person name="Arachchi H.M."/>
            <person name="Berlin A."/>
            <person name="Chapman S.B."/>
            <person name="Gearin G."/>
            <person name="Goldberg J."/>
            <person name="Griggs A."/>
            <person name="Gujja S."/>
            <person name="Hansen M."/>
            <person name="Heiman D."/>
            <person name="Howarth C."/>
            <person name="Larimer J."/>
            <person name="Lui A."/>
            <person name="MacDonald P.J.P."/>
            <person name="McCowen C."/>
            <person name="Montmayeur A."/>
            <person name="Murphy C."/>
            <person name="Neiman D."/>
            <person name="Pearson M."/>
            <person name="Priest M."/>
            <person name="Roberts A."/>
            <person name="Saif S."/>
            <person name="Shea T."/>
            <person name="Sisk P."/>
            <person name="Stolte C."/>
            <person name="Sykes S."/>
            <person name="Wortman J."/>
            <person name="Nusbaum C."/>
            <person name="Birren B."/>
        </authorList>
    </citation>
    <scope>NUCLEOTIDE SEQUENCE [LARGE SCALE GENOMIC DNA]</scope>
    <source>
        <strain evidence="3">ATCC 50505</strain>
    </source>
</reference>
<proteinExistence type="predicted"/>
<feature type="transmembrane region" description="Helical" evidence="1">
    <location>
        <begin position="12"/>
        <end position="33"/>
    </location>
</feature>
<keyword evidence="3" id="KW-1185">Reference proteome</keyword>
<evidence type="ECO:0000313" key="3">
    <source>
        <dbReference type="Proteomes" id="UP000011082"/>
    </source>
</evidence>
<keyword evidence="1" id="KW-0812">Transmembrane</keyword>
<feature type="transmembrane region" description="Helical" evidence="1">
    <location>
        <begin position="55"/>
        <end position="75"/>
    </location>
</feature>
<evidence type="ECO:0000256" key="1">
    <source>
        <dbReference type="SAM" id="Phobius"/>
    </source>
</evidence>
<dbReference type="InParanoid" id="L2GLR3"/>
<dbReference type="VEuPathDB" id="MicrosporidiaDB:VICG_01180"/>
<dbReference type="Proteomes" id="UP000011082">
    <property type="component" value="Unassembled WGS sequence"/>
</dbReference>
<feature type="transmembrane region" description="Helical" evidence="1">
    <location>
        <begin position="151"/>
        <end position="169"/>
    </location>
</feature>
<keyword evidence="1" id="KW-0472">Membrane</keyword>
<dbReference type="RefSeq" id="XP_007604626.1">
    <property type="nucleotide sequence ID" value="XM_007604564.1"/>
</dbReference>
<sequence length="219" mass="24838">MKTAEYKVTRVIIQTISMAMMVTNMGVFAYTYLCEFNRLEERLANKPTFLFSDMSMYVCAINMLFSVITACCITSKFKFWMALCEKALYMQIAFTCSAAFYFYCFYVSSVMTSVSEEMIDHTQGFLTLLKSYNIFPVRNSYVEGFRQHIEFVVNVFCIVQLAVAFGAYIQAKILGYTTTIDLEKKAMSAPKVEVMGRVGAQRMSATLKTIPKMNGTVAA</sequence>
<evidence type="ECO:0000313" key="2">
    <source>
        <dbReference type="EMBL" id="ELA41828.1"/>
    </source>
</evidence>
<keyword evidence="1" id="KW-1133">Transmembrane helix</keyword>
<feature type="transmembrane region" description="Helical" evidence="1">
    <location>
        <begin position="87"/>
        <end position="108"/>
    </location>
</feature>
<dbReference type="EMBL" id="JH370138">
    <property type="protein sequence ID" value="ELA41828.1"/>
    <property type="molecule type" value="Genomic_DNA"/>
</dbReference>
<accession>L2GLR3</accession>